<dbReference type="InterPro" id="IPR038594">
    <property type="entry name" value="SepF-like_sf"/>
</dbReference>
<gene>
    <name evidence="6" type="ORF">H9728_00695</name>
</gene>
<dbReference type="Proteomes" id="UP000824135">
    <property type="component" value="Unassembled WGS sequence"/>
</dbReference>
<dbReference type="Gene3D" id="3.30.110.150">
    <property type="entry name" value="SepF-like protein"/>
    <property type="match status" value="1"/>
</dbReference>
<dbReference type="InterPro" id="IPR007561">
    <property type="entry name" value="Cell_div_SepF/SepF-rel"/>
</dbReference>
<feature type="compositionally biased region" description="Basic and acidic residues" evidence="5">
    <location>
        <begin position="17"/>
        <end position="36"/>
    </location>
</feature>
<proteinExistence type="predicted"/>
<sequence>MAFFDFFRQKDENGVKRRTADGRAPLPEKARFEKPAEGQPMQIRHPRSYADVEEIIDRMKDKLTVIVYLNELSAATAQRVRDILSGAVYALGGGMAELEKDMYVFTPDGVNAQ</sequence>
<dbReference type="InterPro" id="IPR023052">
    <property type="entry name" value="Cell_div_SepF"/>
</dbReference>
<dbReference type="PANTHER" id="PTHR35798:SF1">
    <property type="entry name" value="CELL DIVISION PROTEIN SEPF"/>
    <property type="match status" value="1"/>
</dbReference>
<accession>A0A9D1Z644</accession>
<dbReference type="PANTHER" id="PTHR35798">
    <property type="entry name" value="CELL DIVISION PROTEIN SEPF"/>
    <property type="match status" value="1"/>
</dbReference>
<protein>
    <submittedName>
        <fullName evidence="6">Cell division protein SepF</fullName>
    </submittedName>
</protein>
<dbReference type="EMBL" id="DXCO01000005">
    <property type="protein sequence ID" value="HIY77540.1"/>
    <property type="molecule type" value="Genomic_DNA"/>
</dbReference>
<dbReference type="GO" id="GO:0000917">
    <property type="term" value="P:division septum assembly"/>
    <property type="evidence" value="ECO:0007669"/>
    <property type="project" value="UniProtKB-KW"/>
</dbReference>
<organism evidence="6 7">
    <name type="scientific">Candidatus Borkfalkia excrementavium</name>
    <dbReference type="NCBI Taxonomy" id="2838505"/>
    <lineage>
        <taxon>Bacteria</taxon>
        <taxon>Bacillati</taxon>
        <taxon>Bacillota</taxon>
        <taxon>Clostridia</taxon>
        <taxon>Christensenellales</taxon>
        <taxon>Christensenellaceae</taxon>
        <taxon>Candidatus Borkfalkia</taxon>
    </lineage>
</organism>
<feature type="region of interest" description="Disordered" evidence="5">
    <location>
        <begin position="17"/>
        <end position="44"/>
    </location>
</feature>
<evidence type="ECO:0000256" key="5">
    <source>
        <dbReference type="SAM" id="MobiDB-lite"/>
    </source>
</evidence>
<dbReference type="Pfam" id="PF04472">
    <property type="entry name" value="SepF"/>
    <property type="match status" value="1"/>
</dbReference>
<dbReference type="AlphaFoldDB" id="A0A9D1Z644"/>
<keyword evidence="1 6" id="KW-0132">Cell division</keyword>
<evidence type="ECO:0000313" key="7">
    <source>
        <dbReference type="Proteomes" id="UP000824135"/>
    </source>
</evidence>
<evidence type="ECO:0000256" key="2">
    <source>
        <dbReference type="ARBA" id="ARBA00023210"/>
    </source>
</evidence>
<evidence type="ECO:0000256" key="1">
    <source>
        <dbReference type="ARBA" id="ARBA00022618"/>
    </source>
</evidence>
<evidence type="ECO:0000256" key="3">
    <source>
        <dbReference type="ARBA" id="ARBA00023306"/>
    </source>
</evidence>
<comment type="function">
    <text evidence="4">Cell division protein that is part of the divisome complex and is recruited early to the Z-ring. Probably stimulates Z-ring formation, perhaps through the cross-linking of FtsZ protofilaments. Its function overlaps with FtsA.</text>
</comment>
<evidence type="ECO:0000313" key="6">
    <source>
        <dbReference type="EMBL" id="HIY77540.1"/>
    </source>
</evidence>
<keyword evidence="2" id="KW-0717">Septation</keyword>
<reference evidence="6" key="2">
    <citation type="submission" date="2021-04" db="EMBL/GenBank/DDBJ databases">
        <authorList>
            <person name="Gilroy R."/>
        </authorList>
    </citation>
    <scope>NUCLEOTIDE SEQUENCE</scope>
    <source>
        <strain evidence="6">CHK199-9574</strain>
    </source>
</reference>
<keyword evidence="3" id="KW-0131">Cell cycle</keyword>
<comment type="caution">
    <text evidence="6">The sequence shown here is derived from an EMBL/GenBank/DDBJ whole genome shotgun (WGS) entry which is preliminary data.</text>
</comment>
<reference evidence="6" key="1">
    <citation type="journal article" date="2021" name="PeerJ">
        <title>Extensive microbial diversity within the chicken gut microbiome revealed by metagenomics and culture.</title>
        <authorList>
            <person name="Gilroy R."/>
            <person name="Ravi A."/>
            <person name="Getino M."/>
            <person name="Pursley I."/>
            <person name="Horton D.L."/>
            <person name="Alikhan N.F."/>
            <person name="Baker D."/>
            <person name="Gharbi K."/>
            <person name="Hall N."/>
            <person name="Watson M."/>
            <person name="Adriaenssens E.M."/>
            <person name="Foster-Nyarko E."/>
            <person name="Jarju S."/>
            <person name="Secka A."/>
            <person name="Antonio M."/>
            <person name="Oren A."/>
            <person name="Chaudhuri R.R."/>
            <person name="La Ragione R."/>
            <person name="Hildebrand F."/>
            <person name="Pallen M.J."/>
        </authorList>
    </citation>
    <scope>NUCLEOTIDE SEQUENCE</scope>
    <source>
        <strain evidence="6">CHK199-9574</strain>
    </source>
</reference>
<evidence type="ECO:0000256" key="4">
    <source>
        <dbReference type="ARBA" id="ARBA00044936"/>
    </source>
</evidence>
<name>A0A9D1Z644_9FIRM</name>